<keyword evidence="2" id="KW-1185">Reference proteome</keyword>
<dbReference type="RefSeq" id="WP_309482315.1">
    <property type="nucleotide sequence ID" value="NZ_CP133720.1"/>
</dbReference>
<dbReference type="EMBL" id="CP133720">
    <property type="protein sequence ID" value="WMW80824.1"/>
    <property type="molecule type" value="Genomic_DNA"/>
</dbReference>
<accession>A0ABY9RIZ5</accession>
<name>A0ABY9RIZ5_9BURK</name>
<reference evidence="1" key="1">
    <citation type="submission" date="2023-09" db="EMBL/GenBank/DDBJ databases">
        <title>Undibacterium sp. 20NA77.5 isolated from freshwater.</title>
        <authorList>
            <person name="Le V."/>
            <person name="Ko S.-R."/>
            <person name="Ahn C.-Y."/>
            <person name="Oh H.-M."/>
        </authorList>
    </citation>
    <scope>NUCLEOTIDE SEQUENCE</scope>
    <source>
        <strain evidence="1">20NA77.5</strain>
    </source>
</reference>
<evidence type="ECO:0000313" key="1">
    <source>
        <dbReference type="EMBL" id="WMW80824.1"/>
    </source>
</evidence>
<protein>
    <submittedName>
        <fullName evidence="1">Uncharacterized protein</fullName>
    </submittedName>
</protein>
<sequence>MAVLIEAISVVIRCEAIAKKFFGGIENFKASLPNSTLCADGELASVSFMTPVDVKNYVDYLVEQGLVFKECDTAIDLVVVDQKRGVTSECNWTIFGKADWNNDPDCPISVCQHVPSKIKHVVVPEGWNYVSSLSVSSYFVDQENIPPSLKFVRREGNLDVLHDENTSQEFFVRRT</sequence>
<evidence type="ECO:0000313" key="2">
    <source>
        <dbReference type="Proteomes" id="UP001181355"/>
    </source>
</evidence>
<dbReference type="Proteomes" id="UP001181355">
    <property type="component" value="Chromosome"/>
</dbReference>
<organism evidence="1 2">
    <name type="scientific">Undibacterium cyanobacteriorum</name>
    <dbReference type="NCBI Taxonomy" id="3073561"/>
    <lineage>
        <taxon>Bacteria</taxon>
        <taxon>Pseudomonadati</taxon>
        <taxon>Pseudomonadota</taxon>
        <taxon>Betaproteobacteria</taxon>
        <taxon>Burkholderiales</taxon>
        <taxon>Oxalobacteraceae</taxon>
        <taxon>Undibacterium</taxon>
    </lineage>
</organism>
<proteinExistence type="predicted"/>
<gene>
    <name evidence="1" type="ORF">RF679_00750</name>
</gene>